<dbReference type="Proteomes" id="UP000077868">
    <property type="component" value="Chromosome"/>
</dbReference>
<evidence type="ECO:0000313" key="3">
    <source>
        <dbReference type="EMBL" id="ANH38584.1"/>
    </source>
</evidence>
<accession>A0A1A9GJZ8</accession>
<evidence type="ECO:0000256" key="1">
    <source>
        <dbReference type="ARBA" id="ARBA00008791"/>
    </source>
</evidence>
<dbReference type="RefSeq" id="WP_068109259.1">
    <property type="nucleotide sequence ID" value="NZ_CP015079.1"/>
</dbReference>
<keyword evidence="4" id="KW-1185">Reference proteome</keyword>
<dbReference type="STRING" id="1300347.I601_2159"/>
<evidence type="ECO:0000259" key="2">
    <source>
        <dbReference type="Pfam" id="PF00582"/>
    </source>
</evidence>
<proteinExistence type="inferred from homology"/>
<dbReference type="KEGG" id="ndk:I601_2159"/>
<dbReference type="OrthoDB" id="5179911at2"/>
<reference evidence="3 4" key="1">
    <citation type="submission" date="2016-03" db="EMBL/GenBank/DDBJ databases">
        <title>Complete genome sequence of a soil Actinobacterium, Nocardioides dokdonensis FR1436.</title>
        <authorList>
            <person name="Kwon S.-K."/>
            <person name="Kim K."/>
            <person name="Kim J.F."/>
        </authorList>
    </citation>
    <scope>NUCLEOTIDE SEQUENCE [LARGE SCALE GENOMIC DNA]</scope>
    <source>
        <strain evidence="3 4">FR1436</strain>
    </source>
</reference>
<dbReference type="InterPro" id="IPR014729">
    <property type="entry name" value="Rossmann-like_a/b/a_fold"/>
</dbReference>
<feature type="domain" description="UspA" evidence="2">
    <location>
        <begin position="6"/>
        <end position="139"/>
    </location>
</feature>
<dbReference type="PANTHER" id="PTHR31964:SF113">
    <property type="entry name" value="USPA DOMAIN-CONTAINING PROTEIN"/>
    <property type="match status" value="1"/>
</dbReference>
<gene>
    <name evidence="3" type="ORF">I601_2159</name>
</gene>
<comment type="similarity">
    <text evidence="1">Belongs to the universal stress protein A family.</text>
</comment>
<dbReference type="EMBL" id="CP015079">
    <property type="protein sequence ID" value="ANH38584.1"/>
    <property type="molecule type" value="Genomic_DNA"/>
</dbReference>
<dbReference type="SUPFAM" id="SSF52402">
    <property type="entry name" value="Adenine nucleotide alpha hydrolases-like"/>
    <property type="match status" value="1"/>
</dbReference>
<dbReference type="PATRIC" id="fig|1300347.3.peg.2154"/>
<dbReference type="InterPro" id="IPR006015">
    <property type="entry name" value="Universal_stress_UspA"/>
</dbReference>
<dbReference type="PRINTS" id="PR01438">
    <property type="entry name" value="UNVRSLSTRESS"/>
</dbReference>
<dbReference type="CDD" id="cd00293">
    <property type="entry name" value="USP-like"/>
    <property type="match status" value="1"/>
</dbReference>
<sequence>MNPTGPVLVGIDSSENAKSALRWAAGYARHVGVDVEAVIAWDVPATYGYAMVTTPDPPEYEEFAAAALRSTVLEVLGEDAAVVQRTVRGHPAQVLVEATWVASLLVVGSRGHGSWGAALLGSVSQHCVQQAHCPVVVIPHGVTA</sequence>
<dbReference type="AlphaFoldDB" id="A0A1A9GJZ8"/>
<evidence type="ECO:0000313" key="4">
    <source>
        <dbReference type="Proteomes" id="UP000077868"/>
    </source>
</evidence>
<dbReference type="Gene3D" id="3.40.50.620">
    <property type="entry name" value="HUPs"/>
    <property type="match status" value="1"/>
</dbReference>
<dbReference type="PANTHER" id="PTHR31964">
    <property type="entry name" value="ADENINE NUCLEOTIDE ALPHA HYDROLASES-LIKE SUPERFAMILY PROTEIN"/>
    <property type="match status" value="1"/>
</dbReference>
<organism evidence="3 4">
    <name type="scientific">Nocardioides dokdonensis FR1436</name>
    <dbReference type="NCBI Taxonomy" id="1300347"/>
    <lineage>
        <taxon>Bacteria</taxon>
        <taxon>Bacillati</taxon>
        <taxon>Actinomycetota</taxon>
        <taxon>Actinomycetes</taxon>
        <taxon>Propionibacteriales</taxon>
        <taxon>Nocardioidaceae</taxon>
        <taxon>Nocardioides</taxon>
    </lineage>
</organism>
<name>A0A1A9GJZ8_9ACTN</name>
<protein>
    <submittedName>
        <fullName evidence="3">Universal stress protein</fullName>
    </submittedName>
</protein>
<dbReference type="InterPro" id="IPR006016">
    <property type="entry name" value="UspA"/>
</dbReference>
<dbReference type="Pfam" id="PF00582">
    <property type="entry name" value="Usp"/>
    <property type="match status" value="1"/>
</dbReference>